<evidence type="ECO:0000313" key="2">
    <source>
        <dbReference type="EMBL" id="VDK64403.1"/>
    </source>
</evidence>
<evidence type="ECO:0000313" key="3">
    <source>
        <dbReference type="Proteomes" id="UP000271889"/>
    </source>
</evidence>
<sequence>IGQERELVLAANRLTDDLKKKLELTSSALVERQNEVTALNREKASLTDSLNKASSELTALQQLHATEVKRLNADVILRNDTIDKLSREAEAMQAKLQAKEQECENYMKELDSVRCHDQKTQADLERMRKLRDEMRKLTEGFD</sequence>
<dbReference type="Gene3D" id="1.10.287.1490">
    <property type="match status" value="1"/>
</dbReference>
<reference evidence="2 3" key="1">
    <citation type="submission" date="2018-11" db="EMBL/GenBank/DDBJ databases">
        <authorList>
            <consortium name="Pathogen Informatics"/>
        </authorList>
    </citation>
    <scope>NUCLEOTIDE SEQUENCE [LARGE SCALE GENOMIC DNA]</scope>
</reference>
<feature type="non-terminal residue" evidence="2">
    <location>
        <position position="1"/>
    </location>
</feature>
<dbReference type="AlphaFoldDB" id="A0A3P6S631"/>
<dbReference type="Proteomes" id="UP000271889">
    <property type="component" value="Unassembled WGS sequence"/>
</dbReference>
<name>A0A3P6S631_CYLGO</name>
<keyword evidence="1" id="KW-0175">Coiled coil</keyword>
<accession>A0A3P6S631</accession>
<keyword evidence="3" id="KW-1185">Reference proteome</keyword>
<proteinExistence type="predicted"/>
<dbReference type="EMBL" id="UYRV01018222">
    <property type="protein sequence ID" value="VDK64403.1"/>
    <property type="molecule type" value="Genomic_DNA"/>
</dbReference>
<organism evidence="2 3">
    <name type="scientific">Cylicostephanus goldi</name>
    <name type="common">Nematode worm</name>
    <dbReference type="NCBI Taxonomy" id="71465"/>
    <lineage>
        <taxon>Eukaryota</taxon>
        <taxon>Metazoa</taxon>
        <taxon>Ecdysozoa</taxon>
        <taxon>Nematoda</taxon>
        <taxon>Chromadorea</taxon>
        <taxon>Rhabditida</taxon>
        <taxon>Rhabditina</taxon>
        <taxon>Rhabditomorpha</taxon>
        <taxon>Strongyloidea</taxon>
        <taxon>Strongylidae</taxon>
        <taxon>Cylicostephanus</taxon>
    </lineage>
</organism>
<protein>
    <submittedName>
        <fullName evidence="2">Uncharacterized protein</fullName>
    </submittedName>
</protein>
<gene>
    <name evidence="2" type="ORF">CGOC_LOCUS5859</name>
</gene>
<dbReference type="OrthoDB" id="73401at2759"/>
<evidence type="ECO:0000256" key="1">
    <source>
        <dbReference type="SAM" id="Coils"/>
    </source>
</evidence>
<feature type="coiled-coil region" evidence="1">
    <location>
        <begin position="36"/>
        <end position="116"/>
    </location>
</feature>